<dbReference type="Pfam" id="PF00929">
    <property type="entry name" value="RNase_T"/>
    <property type="match status" value="1"/>
</dbReference>
<dbReference type="InterPro" id="IPR006054">
    <property type="entry name" value="DnaQ"/>
</dbReference>
<feature type="domain" description="Exonuclease" evidence="1">
    <location>
        <begin position="30"/>
        <end position="203"/>
    </location>
</feature>
<reference evidence="2 3" key="1">
    <citation type="submission" date="2016-10" db="EMBL/GenBank/DDBJ databases">
        <authorList>
            <person name="de Groot N.N."/>
        </authorList>
    </citation>
    <scope>NUCLEOTIDE SEQUENCE [LARGE SCALE GENOMIC DNA]</scope>
    <source>
        <strain evidence="2 3">EP1-55-1</strain>
    </source>
</reference>
<evidence type="ECO:0000259" key="1">
    <source>
        <dbReference type="SMART" id="SM00479"/>
    </source>
</evidence>
<dbReference type="GO" id="GO:0006260">
    <property type="term" value="P:DNA replication"/>
    <property type="evidence" value="ECO:0007669"/>
    <property type="project" value="InterPro"/>
</dbReference>
<dbReference type="CDD" id="cd06127">
    <property type="entry name" value="DEDDh"/>
    <property type="match status" value="1"/>
</dbReference>
<organism evidence="2 3">
    <name type="scientific">Hydrogenimonas thermophila</name>
    <dbReference type="NCBI Taxonomy" id="223786"/>
    <lineage>
        <taxon>Bacteria</taxon>
        <taxon>Pseudomonadati</taxon>
        <taxon>Campylobacterota</taxon>
        <taxon>Epsilonproteobacteria</taxon>
        <taxon>Campylobacterales</taxon>
        <taxon>Hydrogenimonadaceae</taxon>
        <taxon>Hydrogenimonas</taxon>
    </lineage>
</organism>
<dbReference type="AlphaFoldDB" id="A0A1I5M0V7"/>
<dbReference type="NCBIfam" id="TIGR00573">
    <property type="entry name" value="dnaq"/>
    <property type="match status" value="1"/>
</dbReference>
<protein>
    <submittedName>
        <fullName evidence="2">DNA polymerase-3 subunit epsilon</fullName>
    </submittedName>
</protein>
<dbReference type="Gene3D" id="3.30.420.10">
    <property type="entry name" value="Ribonuclease H-like superfamily/Ribonuclease H"/>
    <property type="match status" value="1"/>
</dbReference>
<dbReference type="GO" id="GO:0005829">
    <property type="term" value="C:cytosol"/>
    <property type="evidence" value="ECO:0007669"/>
    <property type="project" value="TreeGrafter"/>
</dbReference>
<dbReference type="InterPro" id="IPR036397">
    <property type="entry name" value="RNaseH_sf"/>
</dbReference>
<dbReference type="NCBIfam" id="NF006601">
    <property type="entry name" value="PRK09145.1"/>
    <property type="match status" value="1"/>
</dbReference>
<dbReference type="SMART" id="SM00479">
    <property type="entry name" value="EXOIII"/>
    <property type="match status" value="1"/>
</dbReference>
<dbReference type="GO" id="GO:0003887">
    <property type="term" value="F:DNA-directed DNA polymerase activity"/>
    <property type="evidence" value="ECO:0007669"/>
    <property type="project" value="InterPro"/>
</dbReference>
<name>A0A1I5M0V7_9BACT</name>
<accession>A0A1I5M0V7</accession>
<dbReference type="RefSeq" id="WP_092910862.1">
    <property type="nucleotide sequence ID" value="NZ_CP136592.1"/>
</dbReference>
<evidence type="ECO:0000313" key="3">
    <source>
        <dbReference type="Proteomes" id="UP000199227"/>
    </source>
</evidence>
<dbReference type="InterPro" id="IPR012337">
    <property type="entry name" value="RNaseH-like_sf"/>
</dbReference>
<keyword evidence="3" id="KW-1185">Reference proteome</keyword>
<dbReference type="SUPFAM" id="SSF53098">
    <property type="entry name" value="Ribonuclease H-like"/>
    <property type="match status" value="1"/>
</dbReference>
<dbReference type="InterPro" id="IPR013520">
    <property type="entry name" value="Ribonucl_H"/>
</dbReference>
<dbReference type="GO" id="GO:0003677">
    <property type="term" value="F:DNA binding"/>
    <property type="evidence" value="ECO:0007669"/>
    <property type="project" value="InterPro"/>
</dbReference>
<proteinExistence type="predicted"/>
<sequence>MLNRLKRNWMKKRLKDPHYSFLFDTPPKDEVVVFDTETTGLDVKRDEIISIGAVKVKGNRILTSSSLHLYIKCNREINPESIKIHQIRACDMKNAIEADEAIARFLHFIGPRTLVGYYLEFDVAMVNKMLKESLGITLPNQLIEISALYYDKKVGTIHQEHVDLRFDAMLKALDIPKLNKHDALNDAIMTAMMYIKLKNLKTLN</sequence>
<evidence type="ECO:0000313" key="2">
    <source>
        <dbReference type="EMBL" id="SFP02656.1"/>
    </source>
</evidence>
<dbReference type="OrthoDB" id="5497329at2"/>
<dbReference type="GO" id="GO:0008408">
    <property type="term" value="F:3'-5' exonuclease activity"/>
    <property type="evidence" value="ECO:0007669"/>
    <property type="project" value="TreeGrafter"/>
</dbReference>
<dbReference type="STRING" id="223786.SAMN05216234_10497"/>
<dbReference type="EMBL" id="FOXB01000004">
    <property type="protein sequence ID" value="SFP02656.1"/>
    <property type="molecule type" value="Genomic_DNA"/>
</dbReference>
<gene>
    <name evidence="2" type="ORF">SAMN05216234_10497</name>
</gene>
<dbReference type="PANTHER" id="PTHR30231">
    <property type="entry name" value="DNA POLYMERASE III SUBUNIT EPSILON"/>
    <property type="match status" value="1"/>
</dbReference>
<dbReference type="PANTHER" id="PTHR30231:SF7">
    <property type="entry name" value="BLR4117 PROTEIN"/>
    <property type="match status" value="1"/>
</dbReference>
<dbReference type="Proteomes" id="UP000199227">
    <property type="component" value="Unassembled WGS sequence"/>
</dbReference>